<dbReference type="Proteomes" id="UP000250275">
    <property type="component" value="Unassembled WGS sequence"/>
</dbReference>
<reference evidence="13 14" key="1">
    <citation type="submission" date="2015-07" db="EMBL/GenBank/DDBJ databases">
        <title>The genome of Eufriesea mexicana.</title>
        <authorList>
            <person name="Pan H."/>
            <person name="Kapheim K."/>
        </authorList>
    </citation>
    <scope>NUCLEOTIDE SEQUENCE [LARGE SCALE GENOMIC DNA]</scope>
    <source>
        <strain evidence="13">0111107269</strain>
        <tissue evidence="13">Whole body</tissue>
    </source>
</reference>
<evidence type="ECO:0000256" key="5">
    <source>
        <dbReference type="ARBA" id="ARBA00022833"/>
    </source>
</evidence>
<evidence type="ECO:0000256" key="1">
    <source>
        <dbReference type="ARBA" id="ARBA00004123"/>
    </source>
</evidence>
<evidence type="ECO:0000256" key="4">
    <source>
        <dbReference type="ARBA" id="ARBA00022771"/>
    </source>
</evidence>
<evidence type="ECO:0000256" key="2">
    <source>
        <dbReference type="ARBA" id="ARBA00022723"/>
    </source>
</evidence>
<dbReference type="InterPro" id="IPR001878">
    <property type="entry name" value="Znf_CCHC"/>
</dbReference>
<keyword evidence="6" id="KW-0539">Nucleus</keyword>
<dbReference type="GO" id="GO:0003723">
    <property type="term" value="F:RNA binding"/>
    <property type="evidence" value="ECO:0007669"/>
    <property type="project" value="TreeGrafter"/>
</dbReference>
<evidence type="ECO:0000256" key="7">
    <source>
        <dbReference type="ARBA" id="ARBA00041190"/>
    </source>
</evidence>
<keyword evidence="10" id="KW-0175">Coiled coil</keyword>
<evidence type="ECO:0000256" key="3">
    <source>
        <dbReference type="ARBA" id="ARBA00022737"/>
    </source>
</evidence>
<protein>
    <recommendedName>
        <fullName evidence="7">Zinc finger CCHC domain-containing protein 7</fullName>
    </recommendedName>
    <alternativeName>
        <fullName evidence="8">TRAMP-like complex RNA-binding factor ZCCHC7</fullName>
    </alternativeName>
</protein>
<keyword evidence="5" id="KW-0862">Zinc</keyword>
<dbReference type="GO" id="GO:0071035">
    <property type="term" value="P:nuclear polyadenylation-dependent rRNA catabolic process"/>
    <property type="evidence" value="ECO:0007669"/>
    <property type="project" value="TreeGrafter"/>
</dbReference>
<dbReference type="EMBL" id="KQ776227">
    <property type="protein sequence ID" value="OAD52196.1"/>
    <property type="molecule type" value="Genomic_DNA"/>
</dbReference>
<dbReference type="AlphaFoldDB" id="A0A310S731"/>
<dbReference type="InterPro" id="IPR036875">
    <property type="entry name" value="Znf_CCHC_sf"/>
</dbReference>
<evidence type="ECO:0000256" key="11">
    <source>
        <dbReference type="SAM" id="MobiDB-lite"/>
    </source>
</evidence>
<feature type="coiled-coil region" evidence="10">
    <location>
        <begin position="244"/>
        <end position="283"/>
    </location>
</feature>
<dbReference type="PROSITE" id="PS50158">
    <property type="entry name" value="ZF_CCHC"/>
    <property type="match status" value="2"/>
</dbReference>
<keyword evidence="3" id="KW-0677">Repeat</keyword>
<dbReference type="GO" id="GO:0071031">
    <property type="term" value="P:nuclear mRNA surveillance of mRNA 3'-end processing"/>
    <property type="evidence" value="ECO:0007669"/>
    <property type="project" value="TreeGrafter"/>
</dbReference>
<evidence type="ECO:0000313" key="13">
    <source>
        <dbReference type="EMBL" id="OAD52196.1"/>
    </source>
</evidence>
<dbReference type="GO" id="GO:0071037">
    <property type="term" value="P:nuclear polyadenylation-dependent snRNA catabolic process"/>
    <property type="evidence" value="ECO:0007669"/>
    <property type="project" value="TreeGrafter"/>
</dbReference>
<proteinExistence type="predicted"/>
<keyword evidence="14" id="KW-1185">Reference proteome</keyword>
<evidence type="ECO:0000256" key="8">
    <source>
        <dbReference type="ARBA" id="ARBA00043023"/>
    </source>
</evidence>
<accession>A0A310S731</accession>
<feature type="compositionally biased region" description="Low complexity" evidence="11">
    <location>
        <begin position="365"/>
        <end position="378"/>
    </location>
</feature>
<dbReference type="PANTHER" id="PTHR46543">
    <property type="entry name" value="ZINC FINGER CCHC DOMAIN-CONTAINING PROTEIN 7"/>
    <property type="match status" value="1"/>
</dbReference>
<organism evidence="13 14">
    <name type="scientific">Eufriesea mexicana</name>
    <dbReference type="NCBI Taxonomy" id="516756"/>
    <lineage>
        <taxon>Eukaryota</taxon>
        <taxon>Metazoa</taxon>
        <taxon>Ecdysozoa</taxon>
        <taxon>Arthropoda</taxon>
        <taxon>Hexapoda</taxon>
        <taxon>Insecta</taxon>
        <taxon>Pterygota</taxon>
        <taxon>Neoptera</taxon>
        <taxon>Endopterygota</taxon>
        <taxon>Hymenoptera</taxon>
        <taxon>Apocrita</taxon>
        <taxon>Aculeata</taxon>
        <taxon>Apoidea</taxon>
        <taxon>Anthophila</taxon>
        <taxon>Apidae</taxon>
        <taxon>Eufriesea</taxon>
    </lineage>
</organism>
<dbReference type="Gene3D" id="4.10.60.10">
    <property type="entry name" value="Zinc finger, CCHC-type"/>
    <property type="match status" value="2"/>
</dbReference>
<comment type="subcellular location">
    <subcellularLocation>
        <location evidence="1">Nucleus</location>
    </subcellularLocation>
</comment>
<dbReference type="GO" id="GO:0071038">
    <property type="term" value="P:TRAMP-dependent tRNA surveillance pathway"/>
    <property type="evidence" value="ECO:0007669"/>
    <property type="project" value="TreeGrafter"/>
</dbReference>
<feature type="region of interest" description="Disordered" evidence="11">
    <location>
        <begin position="1086"/>
        <end position="1156"/>
    </location>
</feature>
<evidence type="ECO:0000256" key="10">
    <source>
        <dbReference type="SAM" id="Coils"/>
    </source>
</evidence>
<sequence>MEYNVFRDYCKAENSDDEEVNHDLQSRLYAEIYYTSNFTKNVDEKTDIKLEITGTNENLYTNTSTTEICGINDTSVKNDASKNNKKICSINDSMNIAFIEKDDKPDIKSIHFASEAELLHKDINNKSDVNICKEFNENIELSKNNKQSTACHDMEYVQSNSNYSSSCNIENDVHVKPEAENESKEELRVLQSSNNEMIITQSAHLNSLKHNIDNSNMKCQQTTYNKTNIDNILKKYDFAKSFINKLYTQKYQNLKKKLYEVEEEEKEKSLRQKEQEIVNVKENETNQLYQKSHQGKSINEVDIETKYDIIGRTDKFKRSVNYTEEITLISSETETDSEESILEVPIPPKPQPPVINLQDSDECSESSSSSSDTDQESSFVLEKKVDVTKRRKKKNSVIDQDSDCSTLIIDNVNDTSVTEDIMLNCTAIQKGASSIKEIMQMSKNVQSVQYSDKDESFYENFTNIDNISEFQSPKPFDNSNVIYEKDKNKSINFAEDTMVSNFINSDEAVTPSRKRHYENDNVPSTSVQENRDLGIENKRFKPSTEQHNVDDNQKSWEEYIFQPISENLKTFYESREQQNFDVEEIQSKMSNEDLMPGLLKRHRYWNMKCFNCFRKGHREHNCPELLKPLRCHMCGTQGHTETRCPQKMCLTCGKKQGTFRKTCESCRILYCDMCSAVGHKSSECPDLWRRFHQTTRISEINIPENLSEVMKPADLLYCCNCTKRGHDSSTCSEYQWSQHFPTPAYVSNYTGGPEYEVPVHKNTNEDIIPLSNVKKHKSMIFLQGKDDLDKLMMRVRSTADLCRYIAEIFIFWLKLSNEDKNLEMCIHLPRNTKRLLKILTTKLEEVDQISQDQISQDPNYLCSEIDQLQKLMVNIQDPARSVAISKKILECRSNLIKIFHTKPRCSDVLKKLKKVVKYLKRCGTTEIFLTLYLKIIVIYNKMFLPRSLTNVELQRLLRKYHVNNKRNKEKENNINKKQKRKKCNFETFVRDLHKFNESMNAQKAYSKTNDNDACSSKDIEIRDEHMPSIIFTSVKNTSTNNNRHPNNIQIIPYNAENTSNEEHNIEHNVTESSDVVHPIECIELPHSQNIPRQKPIQPSRKIKNVPCAKIKPSGNNTEKQSETLNSNNEEANTSDIQQQDNQINSEVSGTKKKKSKKVKKAKLDLQNSSEVTQNEVTIIDTSLENNANEIIKEALEFNLPYMNQAVGEIQKRINDKNLKQEHIDTLQRLINLEKDHRKYVSSFCNYFQ</sequence>
<evidence type="ECO:0000259" key="12">
    <source>
        <dbReference type="PROSITE" id="PS50158"/>
    </source>
</evidence>
<dbReference type="GO" id="GO:0031499">
    <property type="term" value="C:TRAMP complex"/>
    <property type="evidence" value="ECO:0007669"/>
    <property type="project" value="TreeGrafter"/>
</dbReference>
<dbReference type="CDD" id="cd19757">
    <property type="entry name" value="Bbox1"/>
    <property type="match status" value="1"/>
</dbReference>
<feature type="domain" description="CCHC-type" evidence="12">
    <location>
        <begin position="630"/>
        <end position="646"/>
    </location>
</feature>
<gene>
    <name evidence="13" type="ORF">WN48_02620</name>
</gene>
<evidence type="ECO:0000256" key="9">
    <source>
        <dbReference type="PROSITE-ProRule" id="PRU00047"/>
    </source>
</evidence>
<feature type="region of interest" description="Disordered" evidence="11">
    <location>
        <begin position="329"/>
        <end position="379"/>
    </location>
</feature>
<dbReference type="GO" id="GO:0071036">
    <property type="term" value="P:nuclear polyadenylation-dependent snoRNA catabolic process"/>
    <property type="evidence" value="ECO:0007669"/>
    <property type="project" value="TreeGrafter"/>
</dbReference>
<dbReference type="OrthoDB" id="7608935at2759"/>
<keyword evidence="2" id="KW-0479">Metal-binding</keyword>
<dbReference type="GO" id="GO:0071039">
    <property type="term" value="P:nuclear polyadenylation-dependent CUT catabolic process"/>
    <property type="evidence" value="ECO:0007669"/>
    <property type="project" value="TreeGrafter"/>
</dbReference>
<feature type="domain" description="CCHC-type" evidence="12">
    <location>
        <begin position="608"/>
        <end position="624"/>
    </location>
</feature>
<dbReference type="SUPFAM" id="SSF57756">
    <property type="entry name" value="Retrovirus zinc finger-like domains"/>
    <property type="match status" value="1"/>
</dbReference>
<dbReference type="GO" id="GO:0008270">
    <property type="term" value="F:zinc ion binding"/>
    <property type="evidence" value="ECO:0007669"/>
    <property type="project" value="UniProtKB-KW"/>
</dbReference>
<dbReference type="InterPro" id="IPR051644">
    <property type="entry name" value="TRAMP_AT-DNA-binding"/>
</dbReference>
<dbReference type="PANTHER" id="PTHR46543:SF1">
    <property type="entry name" value="ZINC FINGER CCHC DOMAIN-CONTAINING PROTEIN 7"/>
    <property type="match status" value="1"/>
</dbReference>
<feature type="compositionally biased region" description="Polar residues" evidence="11">
    <location>
        <begin position="1113"/>
        <end position="1148"/>
    </location>
</feature>
<keyword evidence="4 9" id="KW-0863">Zinc-finger</keyword>
<evidence type="ECO:0000256" key="6">
    <source>
        <dbReference type="ARBA" id="ARBA00023242"/>
    </source>
</evidence>
<evidence type="ECO:0000313" key="14">
    <source>
        <dbReference type="Proteomes" id="UP000250275"/>
    </source>
</evidence>
<dbReference type="SMART" id="SM00343">
    <property type="entry name" value="ZnF_C2HC"/>
    <property type="match status" value="4"/>
</dbReference>
<name>A0A310S731_9HYME</name>